<organism evidence="1 2">
    <name type="scientific">Bifidobacterium olomucense</name>
    <dbReference type="NCBI Taxonomy" id="2675324"/>
    <lineage>
        <taxon>Bacteria</taxon>
        <taxon>Bacillati</taxon>
        <taxon>Actinomycetota</taxon>
        <taxon>Actinomycetes</taxon>
        <taxon>Bifidobacteriales</taxon>
        <taxon>Bifidobacteriaceae</taxon>
        <taxon>Bifidobacterium</taxon>
    </lineage>
</organism>
<gene>
    <name evidence="1" type="ORF">G1C97_2176</name>
</gene>
<evidence type="ECO:0000313" key="2">
    <source>
        <dbReference type="Proteomes" id="UP000543419"/>
    </source>
</evidence>
<accession>A0A7Y0EZF5</accession>
<name>A0A7Y0EZF5_9BIFI</name>
<dbReference type="RefSeq" id="WP_169241781.1">
    <property type="nucleotide sequence ID" value="NZ_JAAIIG010000015.1"/>
</dbReference>
<dbReference type="AlphaFoldDB" id="A0A7Y0EZF5"/>
<dbReference type="EMBL" id="JAAIIG010000015">
    <property type="protein sequence ID" value="NMM99218.1"/>
    <property type="molecule type" value="Genomic_DNA"/>
</dbReference>
<proteinExistence type="predicted"/>
<sequence>MTTLKSIADDVMDKLREAGGERYYMGSGSRWGYWDFSHEYEVPDGGIAIEPEDTDWGILYLYNADADYDPDADPDYADDQSDSEVTSLGVLLVWATNEDRDEVESGDEFTYDARDDTREEASDWNSTALQLRYADGWNSWVRGYPHRDTDEEDPYGSMIEAIAQSVRSRIERADD</sequence>
<protein>
    <submittedName>
        <fullName evidence="1">Uncharacterized protein</fullName>
    </submittedName>
</protein>
<dbReference type="Proteomes" id="UP000543419">
    <property type="component" value="Unassembled WGS sequence"/>
</dbReference>
<keyword evidence="2" id="KW-1185">Reference proteome</keyword>
<comment type="caution">
    <text evidence="1">The sequence shown here is derived from an EMBL/GenBank/DDBJ whole genome shotgun (WGS) entry which is preliminary data.</text>
</comment>
<evidence type="ECO:0000313" key="1">
    <source>
        <dbReference type="EMBL" id="NMM99218.1"/>
    </source>
</evidence>
<reference evidence="1 2" key="1">
    <citation type="submission" date="2020-02" db="EMBL/GenBank/DDBJ databases">
        <title>Characterization of phylogenetic diversity of novel bifidobacterial species isolated in Czech ZOOs.</title>
        <authorList>
            <person name="Lugli G.A."/>
            <person name="Vera N.B."/>
            <person name="Ventura M."/>
        </authorList>
    </citation>
    <scope>NUCLEOTIDE SEQUENCE [LARGE SCALE GENOMIC DNA]</scope>
    <source>
        <strain evidence="1 2">DSM 109959</strain>
    </source>
</reference>